<name>A0ABY2TRP4_9SPIR</name>
<protein>
    <submittedName>
        <fullName evidence="2">Uncharacterized protein</fullName>
    </submittedName>
</protein>
<accession>A0ABY2TRP4</accession>
<feature type="coiled-coil region" evidence="1">
    <location>
        <begin position="332"/>
        <end position="359"/>
    </location>
</feature>
<dbReference type="Proteomes" id="UP000310168">
    <property type="component" value="Unassembled WGS sequence"/>
</dbReference>
<keyword evidence="3" id="KW-1185">Reference proteome</keyword>
<gene>
    <name evidence="2" type="ORF">EZH24_05045</name>
</gene>
<comment type="caution">
    <text evidence="2">The sequence shown here is derived from an EMBL/GenBank/DDBJ whole genome shotgun (WGS) entry which is preliminary data.</text>
</comment>
<proteinExistence type="predicted"/>
<dbReference type="RefSeq" id="WP_137998035.1">
    <property type="nucleotide sequence ID" value="NZ_SJDU01000094.1"/>
</dbReference>
<keyword evidence="1" id="KW-0175">Coiled coil</keyword>
<evidence type="ECO:0000313" key="3">
    <source>
        <dbReference type="Proteomes" id="UP000310168"/>
    </source>
</evidence>
<evidence type="ECO:0000313" key="2">
    <source>
        <dbReference type="EMBL" id="TKZ35485.1"/>
    </source>
</evidence>
<evidence type="ECO:0000256" key="1">
    <source>
        <dbReference type="SAM" id="Coils"/>
    </source>
</evidence>
<organism evidence="2 3">
    <name type="scientific">Brachyspira catarrhinii</name>
    <dbReference type="NCBI Taxonomy" id="2528966"/>
    <lineage>
        <taxon>Bacteria</taxon>
        <taxon>Pseudomonadati</taxon>
        <taxon>Spirochaetota</taxon>
        <taxon>Spirochaetia</taxon>
        <taxon>Brachyspirales</taxon>
        <taxon>Brachyspiraceae</taxon>
        <taxon>Brachyspira</taxon>
    </lineage>
</organism>
<dbReference type="EMBL" id="SJDU01000094">
    <property type="protein sequence ID" value="TKZ35485.1"/>
    <property type="molecule type" value="Genomic_DNA"/>
</dbReference>
<reference evidence="2 3" key="1">
    <citation type="journal article" date="2019" name="Anaerobe">
        <title>Brachyspira catarrhinii sp. nov., an anaerobic intestinal spirochaete isolated from vervet monkeys may have been misidentified as Brachyspira aalborgi in previous studies.</title>
        <authorList>
            <person name="Phillips N.D."/>
            <person name="La T."/>
            <person name="Hampson D.J."/>
        </authorList>
    </citation>
    <scope>NUCLEOTIDE SEQUENCE [LARGE SCALE GENOMIC DNA]</scope>
    <source>
        <strain evidence="2 3">Z12</strain>
    </source>
</reference>
<sequence>MNYEEKFINVLMLSSFYKEKLNKERFKYLLLEPIIIIAIYNAKEISKQELLEYINELFDYKTNVSEKIVDYFHHSSNSLKYNKSNKSYSLNLLNNNEINNKLNEYRYMYLSNQNKIKGLKSFILDKINKELSLEEDILEYLYKFFMKSFTVNDKDTLLSYSDIDKNIANVLSECYERRESYIDIFKNIVKGMAILKSIQNYKNSNFIDDKKPIIYLDNIFISNIFGWCEYIYFDSALLILETLKEFKFDIAIHEITIDLILEHINNARNIPANSVDMKSSFYYMVHFDYSNKKVVDIMSCPLQNIQNIVIRKIEENNIKIKKGMHLIDIETNKELCEKIHRFRKNLNEQKGDYRNIKDKQTLYDATIIKCFNKNNRTKINKLSNMQEIFLTYQRAIINNTAFKTDYTLYNPIMNVNAFMNLLLLETIISNISNIKLIDIFIINSYSPILSSEFMNFINKTLSETSFNEEEKDELLALINDKDRKHFIIKMEVTIKKH</sequence>